<evidence type="ECO:0000259" key="2">
    <source>
        <dbReference type="Pfam" id="PF10551"/>
    </source>
</evidence>
<proteinExistence type="predicted"/>
<gene>
    <name evidence="3" type="ORF">EST38_g14207</name>
</gene>
<feature type="region of interest" description="Disordered" evidence="1">
    <location>
        <begin position="344"/>
        <end position="408"/>
    </location>
</feature>
<evidence type="ECO:0000313" key="4">
    <source>
        <dbReference type="Proteomes" id="UP000290288"/>
    </source>
</evidence>
<dbReference type="Proteomes" id="UP000290288">
    <property type="component" value="Unassembled WGS sequence"/>
</dbReference>
<dbReference type="PANTHER" id="PTHR47718">
    <property type="entry name" value="OS01G0519700 PROTEIN"/>
    <property type="match status" value="1"/>
</dbReference>
<dbReference type="Pfam" id="PF10551">
    <property type="entry name" value="MULE"/>
    <property type="match status" value="1"/>
</dbReference>
<evidence type="ECO:0000313" key="3">
    <source>
        <dbReference type="EMBL" id="RXW11648.1"/>
    </source>
</evidence>
<dbReference type="EMBL" id="SDEE01001719">
    <property type="protein sequence ID" value="RXW11648.1"/>
    <property type="molecule type" value="Genomic_DNA"/>
</dbReference>
<dbReference type="InterPro" id="IPR018289">
    <property type="entry name" value="MULE_transposase_dom"/>
</dbReference>
<accession>A0A4V1Q1H9</accession>
<feature type="region of interest" description="Disordered" evidence="1">
    <location>
        <begin position="431"/>
        <end position="451"/>
    </location>
</feature>
<evidence type="ECO:0000256" key="1">
    <source>
        <dbReference type="SAM" id="MobiDB-lite"/>
    </source>
</evidence>
<keyword evidence="4" id="KW-1185">Reference proteome</keyword>
<dbReference type="STRING" id="2316362.A0A4V1Q1H9"/>
<protein>
    <recommendedName>
        <fullName evidence="2">MULE transposase domain-containing protein</fullName>
    </recommendedName>
</protein>
<comment type="caution">
    <text evidence="3">The sequence shown here is derived from an EMBL/GenBank/DDBJ whole genome shotgun (WGS) entry which is preliminary data.</text>
</comment>
<sequence length="994" mass="112678">MWVVLQKVYHFRKVQLLRSLSAYEERCKWAAQLTRELSWPGYRTVHKEFQPAVQFLLSSRIVEPLAGFLSTNTQLPFLRTLLDKDWVDEEVFNALAELAYFRQYREDVAAALNRHLLFLPTYFLAHVKQALLTPESSSSTTSNILNLRKRLSDAHTNKPIDAIAAFRLDGIHYTTYIYPIGSAALVHADSLHQPPKPEVTNILNAFLEPLGWAEIRSSGSYGIAALNFAQVWGDKRCKPWTAAQAREFREAALADLVIYHYFSSRTPGTVIDWVTPCIPALEMEGDGFAFGFGDFNMFEPQLIASLENRPGPNQPASINYPPQPSAVTNTASHRSKISFLLNPENQGASADSENALQSNQMGKSMPAGRQVHLVPPSTPQPLKRKSHEVFTPSPLRRTTSGHQKRHNTQFSPIEAVSFISPRRAPEVITIESDSDSEDQENLGDLFIGDSADSPEVKSISLLPPKSQPSPDVIDLTFSPSPIKVKEECSTKKNPTLTLPQRPTFNPVPSFKLKTDLGQNMIDLTLSPVKKVDSKARMGNPSNISANETSTIAIDQVFDSYEQAWDAIYNEEMRRGHQWKITFSYASRPNDPDSNKHKYTLACKRFRQHTPSHSRHVDPREWREGKTIKMDCKAQANIICIKETGQWYISTLNLEHNHGPLIEPGGSFRQPATQSQKDVIKRLATSKVQTFRRGQILDVLDGGDSGDHKLEPQQTVKQGGGDFAAILEDLMLKNRDDPGWMSFVRMDANSTVTGIWWQSPRQGALLRQYGDIILNDNTYNRNQYGYALNIGIIVDGQGSSRNVWYCLMLLENTDYHSWVLRCLLNASNDQHPQIFVSDRDTALIAAVRDILPMSFHIYCLHHLSGNFDTNLPKLAIPFNKFLVDFWNAFRAVSPEEFDHLWAILCGKYPRAANYLNKNLYETREHWAWAWTSHRFTAGIRTNGRVESENRITTNFGGPKKSAKQLYDGLNERTEQQSEKEKRNARDVWFDLLCIF</sequence>
<feature type="compositionally biased region" description="Polar residues" evidence="1">
    <location>
        <begin position="344"/>
        <end position="362"/>
    </location>
</feature>
<dbReference type="PANTHER" id="PTHR47718:SF6">
    <property type="entry name" value="PROTEIN FAR1-RELATED SEQUENCE"/>
    <property type="match status" value="1"/>
</dbReference>
<organism evidence="3 4">
    <name type="scientific">Candolleomyces aberdarensis</name>
    <dbReference type="NCBI Taxonomy" id="2316362"/>
    <lineage>
        <taxon>Eukaryota</taxon>
        <taxon>Fungi</taxon>
        <taxon>Dikarya</taxon>
        <taxon>Basidiomycota</taxon>
        <taxon>Agaricomycotina</taxon>
        <taxon>Agaricomycetes</taxon>
        <taxon>Agaricomycetidae</taxon>
        <taxon>Agaricales</taxon>
        <taxon>Agaricineae</taxon>
        <taxon>Psathyrellaceae</taxon>
        <taxon>Candolleomyces</taxon>
    </lineage>
</organism>
<reference evidence="3 4" key="1">
    <citation type="submission" date="2019-01" db="EMBL/GenBank/DDBJ databases">
        <title>Draft genome sequence of Psathyrella aberdarensis IHI B618.</title>
        <authorList>
            <person name="Buettner E."/>
            <person name="Kellner H."/>
        </authorList>
    </citation>
    <scope>NUCLEOTIDE SEQUENCE [LARGE SCALE GENOMIC DNA]</scope>
    <source>
        <strain evidence="3 4">IHI B618</strain>
    </source>
</reference>
<feature type="domain" description="MULE transposase" evidence="2">
    <location>
        <begin position="772"/>
        <end position="863"/>
    </location>
</feature>
<dbReference type="OrthoDB" id="2402896at2759"/>
<dbReference type="AlphaFoldDB" id="A0A4V1Q1H9"/>
<name>A0A4V1Q1H9_9AGAR</name>
<feature type="compositionally biased region" description="Acidic residues" evidence="1">
    <location>
        <begin position="432"/>
        <end position="441"/>
    </location>
</feature>